<proteinExistence type="predicted"/>
<gene>
    <name evidence="2" type="ORF">C1I98_10000</name>
</gene>
<name>A0A2W2HXN7_9ACTN</name>
<dbReference type="Proteomes" id="UP000248544">
    <property type="component" value="Unassembled WGS sequence"/>
</dbReference>
<evidence type="ECO:0000256" key="1">
    <source>
        <dbReference type="SAM" id="MobiDB-lite"/>
    </source>
</evidence>
<dbReference type="EMBL" id="POUA01000055">
    <property type="protein sequence ID" value="PZG50727.1"/>
    <property type="molecule type" value="Genomic_DNA"/>
</dbReference>
<organism evidence="2 3">
    <name type="scientific">Spongiactinospora gelatinilytica</name>
    <dbReference type="NCBI Taxonomy" id="2666298"/>
    <lineage>
        <taxon>Bacteria</taxon>
        <taxon>Bacillati</taxon>
        <taxon>Actinomycetota</taxon>
        <taxon>Actinomycetes</taxon>
        <taxon>Streptosporangiales</taxon>
        <taxon>Streptosporangiaceae</taxon>
        <taxon>Spongiactinospora</taxon>
    </lineage>
</organism>
<dbReference type="AlphaFoldDB" id="A0A2W2HXN7"/>
<evidence type="ECO:0000313" key="3">
    <source>
        <dbReference type="Proteomes" id="UP000248544"/>
    </source>
</evidence>
<evidence type="ECO:0000313" key="2">
    <source>
        <dbReference type="EMBL" id="PZG50727.1"/>
    </source>
</evidence>
<keyword evidence="2" id="KW-0238">DNA-binding</keyword>
<sequence>MDACLGCDGELIAMHADTVASERRRKGTSPGGPPIDDEGDDMERRTAIQLIATAGAGAAIPLADLEQAIAGIDRVLDTRIDLDDWERTVREYGYMFNRKPIGGMVTDLTADLAALGHLLGQGNTPRVQAGLLRVSAELSGLLATDLNDTGNSRAARDVWRAARRAADASGDRSLAVWVRAKEATGMCWWPGASPDVIKGLVDKAVHIAGYTPSYGLVRAQIVQGWLAADGHTGGPADARAALQNFTRTFERLPPSAAEHSDPASTVGEAWLHWNEAYLLALIGDDRAADTTDQTSSLYRVDPPAPLTLLPLVRALDLVRRREIDDGLTHAVTTLSTGPMSTARRFITTKITKALPRQAHTHPHATELRRLLNPA</sequence>
<protein>
    <submittedName>
        <fullName evidence="2">DNA-binding protein</fullName>
    </submittedName>
</protein>
<dbReference type="GO" id="GO:0003677">
    <property type="term" value="F:DNA binding"/>
    <property type="evidence" value="ECO:0007669"/>
    <property type="project" value="UniProtKB-KW"/>
</dbReference>
<comment type="caution">
    <text evidence="2">The sequence shown here is derived from an EMBL/GenBank/DDBJ whole genome shotgun (WGS) entry which is preliminary data.</text>
</comment>
<reference evidence="2 3" key="1">
    <citation type="submission" date="2018-01" db="EMBL/GenBank/DDBJ databases">
        <title>Draft genome sequence of Sphaerisporangium sp. 7K107.</title>
        <authorList>
            <person name="Sahin N."/>
            <person name="Saygin H."/>
            <person name="Ay H."/>
        </authorList>
    </citation>
    <scope>NUCLEOTIDE SEQUENCE [LARGE SCALE GENOMIC DNA]</scope>
    <source>
        <strain evidence="2 3">7K107</strain>
    </source>
</reference>
<accession>A0A2W2HXN7</accession>
<keyword evidence="3" id="KW-1185">Reference proteome</keyword>
<feature type="region of interest" description="Disordered" evidence="1">
    <location>
        <begin position="18"/>
        <end position="41"/>
    </location>
</feature>